<feature type="chain" id="PRO_5038950775" description="PknH-like protein" evidence="1">
    <location>
        <begin position="22"/>
        <end position="236"/>
    </location>
</feature>
<feature type="signal peptide" evidence="1">
    <location>
        <begin position="1"/>
        <end position="21"/>
    </location>
</feature>
<evidence type="ECO:0000256" key="1">
    <source>
        <dbReference type="SAM" id="SignalP"/>
    </source>
</evidence>
<dbReference type="AlphaFoldDB" id="A0A2T0QAW5"/>
<dbReference type="PROSITE" id="PS51257">
    <property type="entry name" value="PROKAR_LIPOPROTEIN"/>
    <property type="match status" value="1"/>
</dbReference>
<evidence type="ECO:0008006" key="4">
    <source>
        <dbReference type="Google" id="ProtNLM"/>
    </source>
</evidence>
<name>A0A2T0QAW5_9ACTN</name>
<dbReference type="EMBL" id="PVZC01000002">
    <property type="protein sequence ID" value="PRY00987.1"/>
    <property type="molecule type" value="Genomic_DNA"/>
</dbReference>
<protein>
    <recommendedName>
        <fullName evidence="4">PknH-like protein</fullName>
    </recommendedName>
</protein>
<keyword evidence="3" id="KW-1185">Reference proteome</keyword>
<keyword evidence="1" id="KW-0732">Signal</keyword>
<evidence type="ECO:0000313" key="2">
    <source>
        <dbReference type="EMBL" id="PRY00987.1"/>
    </source>
</evidence>
<sequence>MARPGKLLAVTVTALSALTLAGCGDDASEESAQAATAAPSHSSGDLRSALMTEFSGTAAGENLEDGVYGELAIVQANDAARERVELDKPECQDAAEAWSRLPEIREAPAAVAVLDNDTTSITQVLVAAPPEAAETAVNTRPAENCLTYQATIQAGEDSSQTFTYEIENLDLEPVGENSRAFMVTASNEDVQLEFYTLFYRTNDYFSTVTLHGADASLDMLREFATTAQRKADEALA</sequence>
<reference evidence="2 3" key="1">
    <citation type="submission" date="2018-03" db="EMBL/GenBank/DDBJ databases">
        <title>Genomic Encyclopedia of Archaeal and Bacterial Type Strains, Phase II (KMG-II): from individual species to whole genera.</title>
        <authorList>
            <person name="Goeker M."/>
        </authorList>
    </citation>
    <scope>NUCLEOTIDE SEQUENCE [LARGE SCALE GENOMIC DNA]</scope>
    <source>
        <strain evidence="2 3">DSM 45601</strain>
    </source>
</reference>
<organism evidence="2 3">
    <name type="scientific">Allonocardiopsis opalescens</name>
    <dbReference type="NCBI Taxonomy" id="1144618"/>
    <lineage>
        <taxon>Bacteria</taxon>
        <taxon>Bacillati</taxon>
        <taxon>Actinomycetota</taxon>
        <taxon>Actinomycetes</taxon>
        <taxon>Streptosporangiales</taxon>
        <taxon>Allonocardiopsis</taxon>
    </lineage>
</organism>
<gene>
    <name evidence="2" type="ORF">CLV72_102620</name>
</gene>
<accession>A0A2T0QAW5</accession>
<comment type="caution">
    <text evidence="2">The sequence shown here is derived from an EMBL/GenBank/DDBJ whole genome shotgun (WGS) entry which is preliminary data.</text>
</comment>
<evidence type="ECO:0000313" key="3">
    <source>
        <dbReference type="Proteomes" id="UP000237846"/>
    </source>
</evidence>
<dbReference type="Proteomes" id="UP000237846">
    <property type="component" value="Unassembled WGS sequence"/>
</dbReference>
<proteinExistence type="predicted"/>